<feature type="compositionally biased region" description="Pro residues" evidence="1">
    <location>
        <begin position="16"/>
        <end position="35"/>
    </location>
</feature>
<proteinExistence type="predicted"/>
<evidence type="ECO:0000313" key="3">
    <source>
        <dbReference type="EMBL" id="ROR93865.1"/>
    </source>
</evidence>
<feature type="compositionally biased region" description="Low complexity" evidence="1">
    <location>
        <begin position="36"/>
        <end position="46"/>
    </location>
</feature>
<keyword evidence="2" id="KW-0472">Membrane</keyword>
<protein>
    <submittedName>
        <fullName evidence="3">Uncharacterized protein</fullName>
    </submittedName>
</protein>
<keyword evidence="2" id="KW-1133">Transmembrane helix</keyword>
<dbReference type="Proteomes" id="UP000275356">
    <property type="component" value="Unassembled WGS sequence"/>
</dbReference>
<reference evidence="3 4" key="1">
    <citation type="submission" date="2018-11" db="EMBL/GenBank/DDBJ databases">
        <title>Sequencing the genomes of 1000 actinobacteria strains.</title>
        <authorList>
            <person name="Klenk H.-P."/>
        </authorList>
    </citation>
    <scope>NUCLEOTIDE SEQUENCE [LARGE SCALE GENOMIC DNA]</scope>
    <source>
        <strain evidence="3 4">DSM 13521</strain>
    </source>
</reference>
<dbReference type="AlphaFoldDB" id="A0A3N2D265"/>
<keyword evidence="4" id="KW-1185">Reference proteome</keyword>
<sequence length="260" mass="26089">MTEQPQGWTPPSGAGAPPPAPGAQPSPYPAPPAAPGRPAAPYGAAPPAAPYGAPGPSYGVPGPSYGAPTTPSQPSYGVSVPAPPSVPGVTIPGATPYGVTAPGSNAPLAPRGRPLVGALLALLTIPLAVAAWVLVWRMGVVVGFLAFFIPAIALQLYVWGARRQPGGGAKLYLVVISLLAAVLALVGAMASDIWTVAGGRYTGPFDPAFIQRVLDVVSTPAPWRALVQHNTIGIVFMGIGLAIGMLRIGGAGKETPSRPA</sequence>
<keyword evidence="2" id="KW-0812">Transmembrane</keyword>
<dbReference type="RefSeq" id="WP_123740751.1">
    <property type="nucleotide sequence ID" value="NZ_RKHQ01000002.1"/>
</dbReference>
<feature type="transmembrane region" description="Helical" evidence="2">
    <location>
        <begin position="232"/>
        <end position="250"/>
    </location>
</feature>
<evidence type="ECO:0000256" key="1">
    <source>
        <dbReference type="SAM" id="MobiDB-lite"/>
    </source>
</evidence>
<feature type="region of interest" description="Disordered" evidence="1">
    <location>
        <begin position="1"/>
        <end position="46"/>
    </location>
</feature>
<organism evidence="3 4">
    <name type="scientific">Salana multivorans</name>
    <dbReference type="NCBI Taxonomy" id="120377"/>
    <lineage>
        <taxon>Bacteria</taxon>
        <taxon>Bacillati</taxon>
        <taxon>Actinomycetota</taxon>
        <taxon>Actinomycetes</taxon>
        <taxon>Micrococcales</taxon>
        <taxon>Beutenbergiaceae</taxon>
        <taxon>Salana</taxon>
    </lineage>
</organism>
<evidence type="ECO:0000313" key="4">
    <source>
        <dbReference type="Proteomes" id="UP000275356"/>
    </source>
</evidence>
<dbReference type="EMBL" id="RKHQ01000002">
    <property type="protein sequence ID" value="ROR93865.1"/>
    <property type="molecule type" value="Genomic_DNA"/>
</dbReference>
<feature type="transmembrane region" description="Helical" evidence="2">
    <location>
        <begin position="171"/>
        <end position="190"/>
    </location>
</feature>
<accession>A0A3N2D265</accession>
<feature type="transmembrane region" description="Helical" evidence="2">
    <location>
        <begin position="140"/>
        <end position="159"/>
    </location>
</feature>
<comment type="caution">
    <text evidence="3">The sequence shown here is derived from an EMBL/GenBank/DDBJ whole genome shotgun (WGS) entry which is preliminary data.</text>
</comment>
<name>A0A3N2D265_9MICO</name>
<feature type="transmembrane region" description="Helical" evidence="2">
    <location>
        <begin position="115"/>
        <end position="134"/>
    </location>
</feature>
<evidence type="ECO:0000256" key="2">
    <source>
        <dbReference type="SAM" id="Phobius"/>
    </source>
</evidence>
<gene>
    <name evidence="3" type="ORF">EDD28_3293</name>
</gene>